<dbReference type="RefSeq" id="WP_092016849.1">
    <property type="nucleotide sequence ID" value="NZ_FOXH01000005.1"/>
</dbReference>
<name>A0A1I5SY27_9BACT</name>
<protein>
    <submittedName>
        <fullName evidence="1">Uncharacterized protein</fullName>
    </submittedName>
</protein>
<dbReference type="Proteomes" id="UP000199306">
    <property type="component" value="Unassembled WGS sequence"/>
</dbReference>
<reference evidence="1 2" key="1">
    <citation type="submission" date="2016-10" db="EMBL/GenBank/DDBJ databases">
        <authorList>
            <person name="de Groot N.N."/>
        </authorList>
    </citation>
    <scope>NUCLEOTIDE SEQUENCE [LARGE SCALE GENOMIC DNA]</scope>
    <source>
        <strain evidence="2">E92,LMG 26720,CCM 7988</strain>
    </source>
</reference>
<dbReference type="STRING" id="1079859.SAMN04515674_105273"/>
<proteinExistence type="predicted"/>
<dbReference type="AlphaFoldDB" id="A0A1I5SY27"/>
<accession>A0A1I5SY27</accession>
<gene>
    <name evidence="1" type="ORF">SAMN04515674_105273</name>
</gene>
<sequence>MKKTENGLKKFISANLPNEGRGSCYAPEVVKLVKQKHKTNISRSLVYALVNDHAPITHKNKIVVEAIMEVVKKMNSDLRELNESIARESTMATA</sequence>
<evidence type="ECO:0000313" key="1">
    <source>
        <dbReference type="EMBL" id="SFP75704.1"/>
    </source>
</evidence>
<dbReference type="EMBL" id="FOXH01000005">
    <property type="protein sequence ID" value="SFP75704.1"/>
    <property type="molecule type" value="Genomic_DNA"/>
</dbReference>
<evidence type="ECO:0000313" key="2">
    <source>
        <dbReference type="Proteomes" id="UP000199306"/>
    </source>
</evidence>
<organism evidence="1 2">
    <name type="scientific">Pseudarcicella hirudinis</name>
    <dbReference type="NCBI Taxonomy" id="1079859"/>
    <lineage>
        <taxon>Bacteria</taxon>
        <taxon>Pseudomonadati</taxon>
        <taxon>Bacteroidota</taxon>
        <taxon>Cytophagia</taxon>
        <taxon>Cytophagales</taxon>
        <taxon>Flectobacillaceae</taxon>
        <taxon>Pseudarcicella</taxon>
    </lineage>
</organism>
<keyword evidence="2" id="KW-1185">Reference proteome</keyword>